<dbReference type="EMBL" id="JANVFT010000035">
    <property type="protein sequence ID" value="KAJ4493385.1"/>
    <property type="molecule type" value="Genomic_DNA"/>
</dbReference>
<protein>
    <submittedName>
        <fullName evidence="1">Uncharacterized protein</fullName>
    </submittedName>
</protein>
<evidence type="ECO:0000313" key="1">
    <source>
        <dbReference type="EMBL" id="KAJ4493385.1"/>
    </source>
</evidence>
<reference evidence="1" key="1">
    <citation type="submission" date="2022-08" db="EMBL/GenBank/DDBJ databases">
        <title>A Global Phylogenomic Analysis of the Shiitake Genus Lentinula.</title>
        <authorList>
            <consortium name="DOE Joint Genome Institute"/>
            <person name="Sierra-Patev S."/>
            <person name="Min B."/>
            <person name="Naranjo-Ortiz M."/>
            <person name="Looney B."/>
            <person name="Konkel Z."/>
            <person name="Slot J.C."/>
            <person name="Sakamoto Y."/>
            <person name="Steenwyk J.L."/>
            <person name="Rokas A."/>
            <person name="Carro J."/>
            <person name="Camarero S."/>
            <person name="Ferreira P."/>
            <person name="Molpeceres G."/>
            <person name="Ruiz-Duenas F.J."/>
            <person name="Serrano A."/>
            <person name="Henrissat B."/>
            <person name="Drula E."/>
            <person name="Hughes K.W."/>
            <person name="Mata J.L."/>
            <person name="Ishikawa N.K."/>
            <person name="Vargas-Isla R."/>
            <person name="Ushijima S."/>
            <person name="Smith C.A."/>
            <person name="Ahrendt S."/>
            <person name="Andreopoulos W."/>
            <person name="He G."/>
            <person name="Labutti K."/>
            <person name="Lipzen A."/>
            <person name="Ng V."/>
            <person name="Riley R."/>
            <person name="Sandor L."/>
            <person name="Barry K."/>
            <person name="Martinez A.T."/>
            <person name="Xiao Y."/>
            <person name="Gibbons J.G."/>
            <person name="Terashima K."/>
            <person name="Grigoriev I.V."/>
            <person name="Hibbett D.S."/>
        </authorList>
    </citation>
    <scope>NUCLEOTIDE SEQUENCE</scope>
    <source>
        <strain evidence="1">RHP3577 ss4</strain>
    </source>
</reference>
<name>A0ABQ8VGL3_9AGAR</name>
<proteinExistence type="predicted"/>
<dbReference type="Proteomes" id="UP001150217">
    <property type="component" value="Unassembled WGS sequence"/>
</dbReference>
<evidence type="ECO:0000313" key="2">
    <source>
        <dbReference type="Proteomes" id="UP001150217"/>
    </source>
</evidence>
<keyword evidence="2" id="KW-1185">Reference proteome</keyword>
<accession>A0ABQ8VGL3</accession>
<gene>
    <name evidence="1" type="ORF">C8R41DRAFT_867029</name>
</gene>
<sequence length="169" mass="20102">MLIDLIFHHHNFELVQDRLISPLKHNTFILESLTGGPFCFAEADKELRNGDDEEKVEDCSESRGKITLMITMLFRPGENQWWTEGTHRVTIPFLDHESHLKIDDERCSEENIIQYSRREFWEGIGIRIFTVDFDELYDKTKNYPLASYLNSVMSRVLECYCRKTREDYK</sequence>
<organism evidence="1 2">
    <name type="scientific">Lentinula lateritia</name>
    <dbReference type="NCBI Taxonomy" id="40482"/>
    <lineage>
        <taxon>Eukaryota</taxon>
        <taxon>Fungi</taxon>
        <taxon>Dikarya</taxon>
        <taxon>Basidiomycota</taxon>
        <taxon>Agaricomycotina</taxon>
        <taxon>Agaricomycetes</taxon>
        <taxon>Agaricomycetidae</taxon>
        <taxon>Agaricales</taxon>
        <taxon>Marasmiineae</taxon>
        <taxon>Omphalotaceae</taxon>
        <taxon>Lentinula</taxon>
    </lineage>
</organism>
<comment type="caution">
    <text evidence="1">The sequence shown here is derived from an EMBL/GenBank/DDBJ whole genome shotgun (WGS) entry which is preliminary data.</text>
</comment>